<proteinExistence type="predicted"/>
<sequence>MTEPHIVRIALFGPSGAGKSTTSHLISAHCETSGVKCSRLALAEPLYKAQAELYKIARRPLADPEVQDGELLALLGRQLRRINPTVLTDDFSARLHDLITDISLEKYDRYVVVCDDMRYPDWAALGRLEFVPVRIYATEDDCDIRRRLRGDINMVSSASWTEHGLDMIPYVHTLNNTGTIADLAMAVTGLLEELSA</sequence>
<dbReference type="OrthoDB" id="9133683at2"/>
<dbReference type="Proteomes" id="UP000431401">
    <property type="component" value="Unassembled WGS sequence"/>
</dbReference>
<reference evidence="1 2" key="1">
    <citation type="submission" date="2019-10" db="EMBL/GenBank/DDBJ databases">
        <title>Nocardia macrotermitis sp. nov. and Nocardia aurantia sp. nov., isolated from the gut of fungus growing-termite Macrotermes natalensis.</title>
        <authorList>
            <person name="Benndorf R."/>
            <person name="Schwitalla J."/>
            <person name="Martin K."/>
            <person name="De Beer W."/>
            <person name="Kaster A.-K."/>
            <person name="Vollmers J."/>
            <person name="Poulsen M."/>
            <person name="Beemelmanns C."/>
        </authorList>
    </citation>
    <scope>NUCLEOTIDE SEQUENCE [LARGE SCALE GENOMIC DNA]</scope>
    <source>
        <strain evidence="1 2">RB56</strain>
    </source>
</reference>
<evidence type="ECO:0000313" key="2">
    <source>
        <dbReference type="Proteomes" id="UP000431401"/>
    </source>
</evidence>
<keyword evidence="2" id="KW-1185">Reference proteome</keyword>
<dbReference type="EMBL" id="WEGI01000009">
    <property type="protein sequence ID" value="MQY28791.1"/>
    <property type="molecule type" value="Genomic_DNA"/>
</dbReference>
<protein>
    <submittedName>
        <fullName evidence="1">Uncharacterized protein</fullName>
    </submittedName>
</protein>
<gene>
    <name evidence="1" type="ORF">NRB56_43750</name>
</gene>
<name>A0A7K0DSR5_9NOCA</name>
<dbReference type="AlphaFoldDB" id="A0A7K0DSR5"/>
<dbReference type="Gene3D" id="3.40.50.300">
    <property type="entry name" value="P-loop containing nucleotide triphosphate hydrolases"/>
    <property type="match status" value="1"/>
</dbReference>
<dbReference type="InterPro" id="IPR027417">
    <property type="entry name" value="P-loop_NTPase"/>
</dbReference>
<evidence type="ECO:0000313" key="1">
    <source>
        <dbReference type="EMBL" id="MQY28791.1"/>
    </source>
</evidence>
<comment type="caution">
    <text evidence="1">The sequence shown here is derived from an EMBL/GenBank/DDBJ whole genome shotgun (WGS) entry which is preliminary data.</text>
</comment>
<dbReference type="RefSeq" id="WP_153344990.1">
    <property type="nucleotide sequence ID" value="NZ_WEGI01000009.1"/>
</dbReference>
<organism evidence="1 2">
    <name type="scientific">Nocardia aurantia</name>
    <dbReference type="NCBI Taxonomy" id="2585199"/>
    <lineage>
        <taxon>Bacteria</taxon>
        <taxon>Bacillati</taxon>
        <taxon>Actinomycetota</taxon>
        <taxon>Actinomycetes</taxon>
        <taxon>Mycobacteriales</taxon>
        <taxon>Nocardiaceae</taxon>
        <taxon>Nocardia</taxon>
    </lineage>
</organism>
<dbReference type="SUPFAM" id="SSF52540">
    <property type="entry name" value="P-loop containing nucleoside triphosphate hydrolases"/>
    <property type="match status" value="1"/>
</dbReference>
<accession>A0A7K0DSR5</accession>